<evidence type="ECO:0000259" key="7">
    <source>
        <dbReference type="PROSITE" id="PS51767"/>
    </source>
</evidence>
<feature type="chain" id="PRO_5040379612" evidence="6">
    <location>
        <begin position="23"/>
        <end position="396"/>
    </location>
</feature>
<comment type="caution">
    <text evidence="8">The sequence shown here is derived from an EMBL/GenBank/DDBJ whole genome shotgun (WGS) entry which is preliminary data.</text>
</comment>
<protein>
    <submittedName>
        <fullName evidence="8">Acid protease</fullName>
    </submittedName>
</protein>
<dbReference type="CDD" id="cd05471">
    <property type="entry name" value="pepsin_like"/>
    <property type="match status" value="1"/>
</dbReference>
<evidence type="ECO:0000313" key="9">
    <source>
        <dbReference type="Proteomes" id="UP000807306"/>
    </source>
</evidence>
<dbReference type="Proteomes" id="UP000807306">
    <property type="component" value="Unassembled WGS sequence"/>
</dbReference>
<dbReference type="SUPFAM" id="SSF50630">
    <property type="entry name" value="Acid proteases"/>
    <property type="match status" value="1"/>
</dbReference>
<dbReference type="PROSITE" id="PS00141">
    <property type="entry name" value="ASP_PROTEASE"/>
    <property type="match status" value="1"/>
</dbReference>
<dbReference type="InterPro" id="IPR021109">
    <property type="entry name" value="Peptidase_aspartic_dom_sf"/>
</dbReference>
<name>A0A9P6E7N3_9AGAR</name>
<evidence type="ECO:0000313" key="8">
    <source>
        <dbReference type="EMBL" id="KAF9523990.1"/>
    </source>
</evidence>
<dbReference type="InterPro" id="IPR001969">
    <property type="entry name" value="Aspartic_peptidase_AS"/>
</dbReference>
<keyword evidence="5 8" id="KW-0645">Protease</keyword>
<dbReference type="PANTHER" id="PTHR47966">
    <property type="entry name" value="BETA-SITE APP-CLEAVING ENZYME, ISOFORM A-RELATED"/>
    <property type="match status" value="1"/>
</dbReference>
<keyword evidence="5" id="KW-0378">Hydrolase</keyword>
<feature type="signal peptide" evidence="6">
    <location>
        <begin position="1"/>
        <end position="22"/>
    </location>
</feature>
<evidence type="ECO:0000256" key="5">
    <source>
        <dbReference type="RuleBase" id="RU000454"/>
    </source>
</evidence>
<dbReference type="PRINTS" id="PR00792">
    <property type="entry name" value="PEPSIN"/>
</dbReference>
<dbReference type="AlphaFoldDB" id="A0A9P6E7N3"/>
<evidence type="ECO:0000256" key="6">
    <source>
        <dbReference type="SAM" id="SignalP"/>
    </source>
</evidence>
<evidence type="ECO:0000256" key="1">
    <source>
        <dbReference type="ARBA" id="ARBA00007447"/>
    </source>
</evidence>
<feature type="domain" description="Peptidase A1" evidence="7">
    <location>
        <begin position="65"/>
        <end position="391"/>
    </location>
</feature>
<dbReference type="OrthoDB" id="771136at2759"/>
<dbReference type="Pfam" id="PF00026">
    <property type="entry name" value="Asp"/>
    <property type="match status" value="1"/>
</dbReference>
<evidence type="ECO:0000256" key="4">
    <source>
        <dbReference type="PIRSR" id="PIRSR601461-2"/>
    </source>
</evidence>
<dbReference type="GO" id="GO:0006508">
    <property type="term" value="P:proteolysis"/>
    <property type="evidence" value="ECO:0007669"/>
    <property type="project" value="UniProtKB-KW"/>
</dbReference>
<sequence>MFSLSTYSAALAICTITQLTAATLEPHKIALYPWQPSLRTSFKRRDLSGTSSPLADYFLGTDLQWYGNISVGTPPQTIPVLFDTGSSTIEFASTLCGQSCANQTLFDPSKSSTFLDLHNVRSLVFSTGLGVDPVVGDNYRLVLRGAMDQIGFGNLPPVKVPLFLITEQTSKFGGHPFSGIFGLSATGEGLLSSLISQGLPSLFGMYLTPFAVGNSEIMIGGIDGSKFEEKPIFAPLPPESGSTWQLFSSSLSVNGKTTVILNAPRTVIFDSGTSNILFPSATAHAIYSLVSPDIQPFSQLPGTYGIPCDRVSSLSSMIEITFTSEAGKPFNLTIPTSELSVGPFKSNPSICQTLINAFDGYELSGRSLIGGSLLKHYYSIWDIGGRRLGFAPSIKA</sequence>
<comment type="similarity">
    <text evidence="1 5">Belongs to the peptidase A1 family.</text>
</comment>
<feature type="disulfide bond" evidence="4">
    <location>
        <begin position="308"/>
        <end position="351"/>
    </location>
</feature>
<dbReference type="InterPro" id="IPR033121">
    <property type="entry name" value="PEPTIDASE_A1"/>
</dbReference>
<dbReference type="GO" id="GO:0004190">
    <property type="term" value="F:aspartic-type endopeptidase activity"/>
    <property type="evidence" value="ECO:0007669"/>
    <property type="project" value="UniProtKB-KW"/>
</dbReference>
<dbReference type="InterPro" id="IPR034164">
    <property type="entry name" value="Pepsin-like_dom"/>
</dbReference>
<evidence type="ECO:0000256" key="2">
    <source>
        <dbReference type="ARBA" id="ARBA00022750"/>
    </source>
</evidence>
<feature type="active site" evidence="3">
    <location>
        <position position="270"/>
    </location>
</feature>
<dbReference type="EMBL" id="MU157906">
    <property type="protein sequence ID" value="KAF9523990.1"/>
    <property type="molecule type" value="Genomic_DNA"/>
</dbReference>
<evidence type="ECO:0000256" key="3">
    <source>
        <dbReference type="PIRSR" id="PIRSR601461-1"/>
    </source>
</evidence>
<keyword evidence="9" id="KW-1185">Reference proteome</keyword>
<keyword evidence="6" id="KW-0732">Signal</keyword>
<dbReference type="InterPro" id="IPR001461">
    <property type="entry name" value="Aspartic_peptidase_A1"/>
</dbReference>
<keyword evidence="4" id="KW-1015">Disulfide bond</keyword>
<feature type="active site" evidence="3">
    <location>
        <position position="83"/>
    </location>
</feature>
<reference evidence="8" key="1">
    <citation type="submission" date="2020-11" db="EMBL/GenBank/DDBJ databases">
        <authorList>
            <consortium name="DOE Joint Genome Institute"/>
            <person name="Ahrendt S."/>
            <person name="Riley R."/>
            <person name="Andreopoulos W."/>
            <person name="Labutti K."/>
            <person name="Pangilinan J."/>
            <person name="Ruiz-Duenas F.J."/>
            <person name="Barrasa J.M."/>
            <person name="Sanchez-Garcia M."/>
            <person name="Camarero S."/>
            <person name="Miyauchi S."/>
            <person name="Serrano A."/>
            <person name="Linde D."/>
            <person name="Babiker R."/>
            <person name="Drula E."/>
            <person name="Ayuso-Fernandez I."/>
            <person name="Pacheco R."/>
            <person name="Padilla G."/>
            <person name="Ferreira P."/>
            <person name="Barriuso J."/>
            <person name="Kellner H."/>
            <person name="Castanera R."/>
            <person name="Alfaro M."/>
            <person name="Ramirez L."/>
            <person name="Pisabarro A.G."/>
            <person name="Kuo A."/>
            <person name="Tritt A."/>
            <person name="Lipzen A."/>
            <person name="He G."/>
            <person name="Yan M."/>
            <person name="Ng V."/>
            <person name="Cullen D."/>
            <person name="Martin F."/>
            <person name="Rosso M.-N."/>
            <person name="Henrissat B."/>
            <person name="Hibbett D."/>
            <person name="Martinez A.T."/>
            <person name="Grigoriev I.V."/>
        </authorList>
    </citation>
    <scope>NUCLEOTIDE SEQUENCE</scope>
    <source>
        <strain evidence="8">CBS 506.95</strain>
    </source>
</reference>
<gene>
    <name evidence="8" type="ORF">CPB83DRAFT_774586</name>
</gene>
<dbReference type="Gene3D" id="2.40.70.10">
    <property type="entry name" value="Acid Proteases"/>
    <property type="match status" value="2"/>
</dbReference>
<accession>A0A9P6E7N3</accession>
<dbReference type="PANTHER" id="PTHR47966:SF51">
    <property type="entry name" value="BETA-SITE APP-CLEAVING ENZYME, ISOFORM A-RELATED"/>
    <property type="match status" value="1"/>
</dbReference>
<keyword evidence="2 5" id="KW-0064">Aspartyl protease</keyword>
<dbReference type="PROSITE" id="PS51767">
    <property type="entry name" value="PEPTIDASE_A1"/>
    <property type="match status" value="1"/>
</dbReference>
<organism evidence="8 9">
    <name type="scientific">Crepidotus variabilis</name>
    <dbReference type="NCBI Taxonomy" id="179855"/>
    <lineage>
        <taxon>Eukaryota</taxon>
        <taxon>Fungi</taxon>
        <taxon>Dikarya</taxon>
        <taxon>Basidiomycota</taxon>
        <taxon>Agaricomycotina</taxon>
        <taxon>Agaricomycetes</taxon>
        <taxon>Agaricomycetidae</taxon>
        <taxon>Agaricales</taxon>
        <taxon>Agaricineae</taxon>
        <taxon>Crepidotaceae</taxon>
        <taxon>Crepidotus</taxon>
    </lineage>
</organism>
<proteinExistence type="inferred from homology"/>